<dbReference type="OrthoDB" id="3115970at2759"/>
<accession>A0A6A4IIQ3</accession>
<dbReference type="AlphaFoldDB" id="A0A6A4IIQ3"/>
<organism evidence="2 3">
    <name type="scientific">Gymnopus androsaceus JB14</name>
    <dbReference type="NCBI Taxonomy" id="1447944"/>
    <lineage>
        <taxon>Eukaryota</taxon>
        <taxon>Fungi</taxon>
        <taxon>Dikarya</taxon>
        <taxon>Basidiomycota</taxon>
        <taxon>Agaricomycotina</taxon>
        <taxon>Agaricomycetes</taxon>
        <taxon>Agaricomycetidae</taxon>
        <taxon>Agaricales</taxon>
        <taxon>Marasmiineae</taxon>
        <taxon>Omphalotaceae</taxon>
        <taxon>Gymnopus</taxon>
    </lineage>
</organism>
<keyword evidence="3" id="KW-1185">Reference proteome</keyword>
<evidence type="ECO:0000256" key="1">
    <source>
        <dbReference type="SAM" id="MobiDB-lite"/>
    </source>
</evidence>
<evidence type="ECO:0000313" key="3">
    <source>
        <dbReference type="Proteomes" id="UP000799118"/>
    </source>
</evidence>
<reference evidence="2" key="1">
    <citation type="journal article" date="2019" name="Environ. Microbiol.">
        <title>Fungal ecological strategies reflected in gene transcription - a case study of two litter decomposers.</title>
        <authorList>
            <person name="Barbi F."/>
            <person name="Kohler A."/>
            <person name="Barry K."/>
            <person name="Baskaran P."/>
            <person name="Daum C."/>
            <person name="Fauchery L."/>
            <person name="Ihrmark K."/>
            <person name="Kuo A."/>
            <person name="LaButti K."/>
            <person name="Lipzen A."/>
            <person name="Morin E."/>
            <person name="Grigoriev I.V."/>
            <person name="Henrissat B."/>
            <person name="Lindahl B."/>
            <person name="Martin F."/>
        </authorList>
    </citation>
    <scope>NUCLEOTIDE SEQUENCE</scope>
    <source>
        <strain evidence="2">JB14</strain>
    </source>
</reference>
<feature type="region of interest" description="Disordered" evidence="1">
    <location>
        <begin position="174"/>
        <end position="199"/>
    </location>
</feature>
<name>A0A6A4IIQ3_9AGAR</name>
<dbReference type="Proteomes" id="UP000799118">
    <property type="component" value="Unassembled WGS sequence"/>
</dbReference>
<sequence>MGLGSPFMFSRSQNHPYSAPMDVLGVSLPVLATPHTHHRSDGDTNPTPQSRSSPPRIDTQNVASSRRFTPWFQNILDEPPLTDITWQREIEDLLDDIPESHLPMAWSHLSILSDILGKFLSPDLVTREILILEALHLDEPEAEDYIGYCTNKQYCMDVLSFILAGDPGSTSAPIINSADNDNTGASDGSNGSNAGLHGHHIDNQVQRSHPKHPVFEASQRIVVNVPPGNTTYAHSLPTPHRTQWEAQNPRRGLSQHFQTTVFSLTNNPPTLYSPFNKVDPSEVHIVSLYHGTTKSKLKHFDNRRVCPAWHPNELSHTECFYATPSLAQAFAHPLYNKRWHTSGNDPIVVLRFDVDARLLHGLIATKNLKLNEDECLDEEEVHDVTIAPICTNYPDR</sequence>
<dbReference type="EMBL" id="ML769386">
    <property type="protein sequence ID" value="KAE9409840.1"/>
    <property type="molecule type" value="Genomic_DNA"/>
</dbReference>
<proteinExistence type="predicted"/>
<evidence type="ECO:0000313" key="2">
    <source>
        <dbReference type="EMBL" id="KAE9409840.1"/>
    </source>
</evidence>
<protein>
    <submittedName>
        <fullName evidence="2">Uncharacterized protein</fullName>
    </submittedName>
</protein>
<feature type="compositionally biased region" description="Polar residues" evidence="1">
    <location>
        <begin position="43"/>
        <end position="61"/>
    </location>
</feature>
<gene>
    <name evidence="2" type="ORF">BT96DRAFT_969649</name>
</gene>
<feature type="region of interest" description="Disordered" evidence="1">
    <location>
        <begin position="33"/>
        <end position="61"/>
    </location>
</feature>
<feature type="compositionally biased region" description="Low complexity" evidence="1">
    <location>
        <begin position="179"/>
        <end position="195"/>
    </location>
</feature>